<reference evidence="1 2" key="1">
    <citation type="journal article" date="2020" name="Nature">
        <title>Six reference-quality genomes reveal evolution of bat adaptations.</title>
        <authorList>
            <person name="Jebb D."/>
            <person name="Huang Z."/>
            <person name="Pippel M."/>
            <person name="Hughes G.M."/>
            <person name="Lavrichenko K."/>
            <person name="Devanna P."/>
            <person name="Winkler S."/>
            <person name="Jermiin L.S."/>
            <person name="Skirmuntt E.C."/>
            <person name="Katzourakis A."/>
            <person name="Burkitt-Gray L."/>
            <person name="Ray D.A."/>
            <person name="Sullivan K.A.M."/>
            <person name="Roscito J.G."/>
            <person name="Kirilenko B.M."/>
            <person name="Davalos L.M."/>
            <person name="Corthals A.P."/>
            <person name="Power M.L."/>
            <person name="Jones G."/>
            <person name="Ransome R.D."/>
            <person name="Dechmann D.K.N."/>
            <person name="Locatelli A.G."/>
            <person name="Puechmaille S.J."/>
            <person name="Fedrigo O."/>
            <person name="Jarvis E.D."/>
            <person name="Hiller M."/>
            <person name="Vernes S.C."/>
            <person name="Myers E.W."/>
            <person name="Teeling E.C."/>
        </authorList>
    </citation>
    <scope>NUCLEOTIDE SEQUENCE [LARGE SCALE GENOMIC DNA]</scope>
    <source>
        <strain evidence="1">MMolMol1</strain>
        <tissue evidence="1">Muscle</tissue>
    </source>
</reference>
<sequence length="168" mass="18686">MNLNSLPKGFIGHQKSAHTPYSDVIFKDHSIAGHCHSRPAIECSPRCWPSILPACLQMMTRRNLCRTAWKQLTRQMAAQTSGMTHCHHQMRSCRPCSLPRRPSINTSAMPCLCPPRTLCTLSSQGLDVNKEIHHPGTNSSLEETILSSCLHQQLSRSKAFQSGCTIHG</sequence>
<name>A0A7J8J7B1_MOLMO</name>
<dbReference type="Proteomes" id="UP000550707">
    <property type="component" value="Unassembled WGS sequence"/>
</dbReference>
<evidence type="ECO:0000313" key="2">
    <source>
        <dbReference type="Proteomes" id="UP000550707"/>
    </source>
</evidence>
<accession>A0A7J8J7B1</accession>
<dbReference type="InParanoid" id="A0A7J8J7B1"/>
<organism evidence="1 2">
    <name type="scientific">Molossus molossus</name>
    <name type="common">Pallas' mastiff bat</name>
    <name type="synonym">Vespertilio molossus</name>
    <dbReference type="NCBI Taxonomy" id="27622"/>
    <lineage>
        <taxon>Eukaryota</taxon>
        <taxon>Metazoa</taxon>
        <taxon>Chordata</taxon>
        <taxon>Craniata</taxon>
        <taxon>Vertebrata</taxon>
        <taxon>Euteleostomi</taxon>
        <taxon>Mammalia</taxon>
        <taxon>Eutheria</taxon>
        <taxon>Laurasiatheria</taxon>
        <taxon>Chiroptera</taxon>
        <taxon>Yangochiroptera</taxon>
        <taxon>Molossidae</taxon>
        <taxon>Molossus</taxon>
    </lineage>
</organism>
<protein>
    <submittedName>
        <fullName evidence="1">Uncharacterized protein</fullName>
    </submittedName>
</protein>
<gene>
    <name evidence="1" type="ORF">HJG59_009624</name>
</gene>
<keyword evidence="2" id="KW-1185">Reference proteome</keyword>
<comment type="caution">
    <text evidence="1">The sequence shown here is derived from an EMBL/GenBank/DDBJ whole genome shotgun (WGS) entry which is preliminary data.</text>
</comment>
<dbReference type="AlphaFoldDB" id="A0A7J8J7B1"/>
<proteinExistence type="predicted"/>
<evidence type="ECO:0000313" key="1">
    <source>
        <dbReference type="EMBL" id="KAF6492421.1"/>
    </source>
</evidence>
<dbReference type="EMBL" id="JACASF010000002">
    <property type="protein sequence ID" value="KAF6492421.1"/>
    <property type="molecule type" value="Genomic_DNA"/>
</dbReference>